<evidence type="ECO:0000313" key="7">
    <source>
        <dbReference type="Proteomes" id="UP000030671"/>
    </source>
</evidence>
<feature type="region of interest" description="Disordered" evidence="4">
    <location>
        <begin position="1"/>
        <end position="29"/>
    </location>
</feature>
<dbReference type="KEGG" id="hir:HETIRDRAFT_453561"/>
<dbReference type="HOGENOM" id="CLU_1796725_0_0_1"/>
<keyword evidence="2" id="KW-0862">Zinc</keyword>
<reference evidence="6 7" key="1">
    <citation type="journal article" date="2012" name="New Phytol.">
        <title>Insight into trade-off between wood decay and parasitism from the genome of a fungal forest pathogen.</title>
        <authorList>
            <person name="Olson A."/>
            <person name="Aerts A."/>
            <person name="Asiegbu F."/>
            <person name="Belbahri L."/>
            <person name="Bouzid O."/>
            <person name="Broberg A."/>
            <person name="Canback B."/>
            <person name="Coutinho P.M."/>
            <person name="Cullen D."/>
            <person name="Dalman K."/>
            <person name="Deflorio G."/>
            <person name="van Diepen L.T."/>
            <person name="Dunand C."/>
            <person name="Duplessis S."/>
            <person name="Durling M."/>
            <person name="Gonthier P."/>
            <person name="Grimwood J."/>
            <person name="Fossdal C.G."/>
            <person name="Hansson D."/>
            <person name="Henrissat B."/>
            <person name="Hietala A."/>
            <person name="Himmelstrand K."/>
            <person name="Hoffmeister D."/>
            <person name="Hogberg N."/>
            <person name="James T.Y."/>
            <person name="Karlsson M."/>
            <person name="Kohler A."/>
            <person name="Kues U."/>
            <person name="Lee Y.H."/>
            <person name="Lin Y.C."/>
            <person name="Lind M."/>
            <person name="Lindquist E."/>
            <person name="Lombard V."/>
            <person name="Lucas S."/>
            <person name="Lunden K."/>
            <person name="Morin E."/>
            <person name="Murat C."/>
            <person name="Park J."/>
            <person name="Raffaello T."/>
            <person name="Rouze P."/>
            <person name="Salamov A."/>
            <person name="Schmutz J."/>
            <person name="Solheim H."/>
            <person name="Stahlberg J."/>
            <person name="Velez H."/>
            <person name="de Vries R.P."/>
            <person name="Wiebenga A."/>
            <person name="Woodward S."/>
            <person name="Yakovlev I."/>
            <person name="Garbelotto M."/>
            <person name="Martin F."/>
            <person name="Grigoriev I.V."/>
            <person name="Stenlid J."/>
        </authorList>
    </citation>
    <scope>NUCLEOTIDE SEQUENCE [LARGE SCALE GENOMIC DNA]</scope>
    <source>
        <strain evidence="6 7">TC 32-1</strain>
    </source>
</reference>
<proteinExistence type="predicted"/>
<name>W4K122_HETIT</name>
<dbReference type="CDD" id="cd21075">
    <property type="entry name" value="DBD_XPA-like"/>
    <property type="match status" value="1"/>
</dbReference>
<sequence length="144" mass="15996">MPRQSTRLSARVKLESPKGQAAMPAGAPLARTRSRVVGAPGSTVVDKRASSRAALAIKLAKLGHKPPATDSSTWPASELGEATICKSYVKKFYRLHDKGLKDLEYKIVPHPNPQKETWKDMHLFQASDIERRAWQKHEGPARFD</sequence>
<dbReference type="InterPro" id="IPR037129">
    <property type="entry name" value="XPA_sf"/>
</dbReference>
<dbReference type="GO" id="GO:0005634">
    <property type="term" value="C:nucleus"/>
    <property type="evidence" value="ECO:0007669"/>
    <property type="project" value="UniProtKB-SubCell"/>
</dbReference>
<organism evidence="6 7">
    <name type="scientific">Heterobasidion irregulare (strain TC 32-1)</name>
    <dbReference type="NCBI Taxonomy" id="747525"/>
    <lineage>
        <taxon>Eukaryota</taxon>
        <taxon>Fungi</taxon>
        <taxon>Dikarya</taxon>
        <taxon>Basidiomycota</taxon>
        <taxon>Agaricomycotina</taxon>
        <taxon>Agaricomycetes</taxon>
        <taxon>Russulales</taxon>
        <taxon>Bondarzewiaceae</taxon>
        <taxon>Heterobasidion</taxon>
        <taxon>Heterobasidion annosum species complex</taxon>
    </lineage>
</organism>
<dbReference type="AlphaFoldDB" id="W4K122"/>
<protein>
    <recommendedName>
        <fullName evidence="5">XPA C-terminal domain-containing protein</fullName>
    </recommendedName>
</protein>
<evidence type="ECO:0000259" key="5">
    <source>
        <dbReference type="Pfam" id="PF05181"/>
    </source>
</evidence>
<evidence type="ECO:0000256" key="2">
    <source>
        <dbReference type="ARBA" id="ARBA00022833"/>
    </source>
</evidence>
<keyword evidence="3" id="KW-0539">Nucleus</keyword>
<dbReference type="EMBL" id="KI925461">
    <property type="protein sequence ID" value="ETW79040.1"/>
    <property type="molecule type" value="Genomic_DNA"/>
</dbReference>
<comment type="subcellular location">
    <subcellularLocation>
        <location evidence="1">Nucleus</location>
    </subcellularLocation>
</comment>
<dbReference type="SUPFAM" id="SSF46955">
    <property type="entry name" value="Putative DNA-binding domain"/>
    <property type="match status" value="1"/>
</dbReference>
<evidence type="ECO:0000313" key="6">
    <source>
        <dbReference type="EMBL" id="ETW79040.1"/>
    </source>
</evidence>
<gene>
    <name evidence="6" type="ORF">HETIRDRAFT_453561</name>
</gene>
<accession>W4K122</accession>
<evidence type="ECO:0000256" key="4">
    <source>
        <dbReference type="SAM" id="MobiDB-lite"/>
    </source>
</evidence>
<dbReference type="GeneID" id="20676395"/>
<evidence type="ECO:0000256" key="1">
    <source>
        <dbReference type="ARBA" id="ARBA00004123"/>
    </source>
</evidence>
<dbReference type="InterPro" id="IPR022656">
    <property type="entry name" value="XPA_C"/>
</dbReference>
<dbReference type="InParanoid" id="W4K122"/>
<dbReference type="Pfam" id="PF05181">
    <property type="entry name" value="XPA_C"/>
    <property type="match status" value="1"/>
</dbReference>
<dbReference type="Proteomes" id="UP000030671">
    <property type="component" value="Unassembled WGS sequence"/>
</dbReference>
<evidence type="ECO:0000256" key="3">
    <source>
        <dbReference type="ARBA" id="ARBA00023242"/>
    </source>
</evidence>
<feature type="domain" description="XPA C-terminal" evidence="5">
    <location>
        <begin position="84"/>
        <end position="127"/>
    </location>
</feature>
<keyword evidence="7" id="KW-1185">Reference proteome</keyword>
<dbReference type="OrthoDB" id="3058642at2759"/>
<dbReference type="Gene3D" id="3.90.530.10">
    <property type="entry name" value="XPA C-terminal domain"/>
    <property type="match status" value="1"/>
</dbReference>
<dbReference type="RefSeq" id="XP_009549313.1">
    <property type="nucleotide sequence ID" value="XM_009551018.1"/>
</dbReference>
<dbReference type="InterPro" id="IPR009061">
    <property type="entry name" value="DNA-bd_dom_put_sf"/>
</dbReference>